<reference evidence="2" key="1">
    <citation type="submission" date="2023-10" db="EMBL/GenBank/DDBJ databases">
        <title>Genome assembly of Pristionchus species.</title>
        <authorList>
            <person name="Yoshida K."/>
            <person name="Sommer R.J."/>
        </authorList>
    </citation>
    <scope>NUCLEOTIDE SEQUENCE</scope>
    <source>
        <strain evidence="2">RS5133</strain>
    </source>
</reference>
<feature type="region of interest" description="Disordered" evidence="1">
    <location>
        <begin position="53"/>
        <end position="130"/>
    </location>
</feature>
<evidence type="ECO:0000256" key="1">
    <source>
        <dbReference type="SAM" id="MobiDB-lite"/>
    </source>
</evidence>
<evidence type="ECO:0000313" key="2">
    <source>
        <dbReference type="EMBL" id="GMT09822.1"/>
    </source>
</evidence>
<dbReference type="AlphaFoldDB" id="A0AAV5UU60"/>
<feature type="compositionally biased region" description="Basic and acidic residues" evidence="1">
    <location>
        <begin position="117"/>
        <end position="130"/>
    </location>
</feature>
<gene>
    <name evidence="2" type="ORF">PFISCL1PPCAC_1120</name>
</gene>
<keyword evidence="3" id="KW-1185">Reference proteome</keyword>
<protein>
    <submittedName>
        <fullName evidence="2">Uncharacterized protein</fullName>
    </submittedName>
</protein>
<organism evidence="2 3">
    <name type="scientific">Pristionchus fissidentatus</name>
    <dbReference type="NCBI Taxonomy" id="1538716"/>
    <lineage>
        <taxon>Eukaryota</taxon>
        <taxon>Metazoa</taxon>
        <taxon>Ecdysozoa</taxon>
        <taxon>Nematoda</taxon>
        <taxon>Chromadorea</taxon>
        <taxon>Rhabditida</taxon>
        <taxon>Rhabditina</taxon>
        <taxon>Diplogasteromorpha</taxon>
        <taxon>Diplogasteroidea</taxon>
        <taxon>Neodiplogasteridae</taxon>
        <taxon>Pristionchus</taxon>
    </lineage>
</organism>
<dbReference type="EMBL" id="BTSY01000001">
    <property type="protein sequence ID" value="GMT09822.1"/>
    <property type="molecule type" value="Genomic_DNA"/>
</dbReference>
<evidence type="ECO:0000313" key="3">
    <source>
        <dbReference type="Proteomes" id="UP001432322"/>
    </source>
</evidence>
<feature type="non-terminal residue" evidence="2">
    <location>
        <position position="1"/>
    </location>
</feature>
<proteinExistence type="predicted"/>
<comment type="caution">
    <text evidence="2">The sequence shown here is derived from an EMBL/GenBank/DDBJ whole genome shotgun (WGS) entry which is preliminary data.</text>
</comment>
<sequence>VNYWRSRMSVEKDLANALLPVLLKPTYAEVVNGVRRKIRSSLLITSPRARPPVLQEEVEEHMDTTETPAPPSRRPSMMASALAEWRENADARATPSSTQEEVVEMEEEEEENSENGQSEKQHKKSVDIEE</sequence>
<accession>A0AAV5UU60</accession>
<feature type="non-terminal residue" evidence="2">
    <location>
        <position position="130"/>
    </location>
</feature>
<name>A0AAV5UU60_9BILA</name>
<feature type="compositionally biased region" description="Acidic residues" evidence="1">
    <location>
        <begin position="101"/>
        <end position="113"/>
    </location>
</feature>
<dbReference type="Proteomes" id="UP001432322">
    <property type="component" value="Unassembled WGS sequence"/>
</dbReference>